<proteinExistence type="inferred from homology"/>
<dbReference type="RefSeq" id="WP_229569406.1">
    <property type="nucleotide sequence ID" value="NZ_AP025226.1"/>
</dbReference>
<dbReference type="EMBL" id="AP025226">
    <property type="protein sequence ID" value="BDB99055.1"/>
    <property type="molecule type" value="Genomic_DNA"/>
</dbReference>
<dbReference type="SUPFAM" id="SSF51735">
    <property type="entry name" value="NAD(P)-binding Rossmann-fold domains"/>
    <property type="match status" value="1"/>
</dbReference>
<dbReference type="Proteomes" id="UP001319921">
    <property type="component" value="Chromosome"/>
</dbReference>
<dbReference type="PANTHER" id="PTHR43477">
    <property type="entry name" value="DIHYDROANTICAPSIN 7-DEHYDROGENASE"/>
    <property type="match status" value="1"/>
</dbReference>
<evidence type="ECO:0000256" key="1">
    <source>
        <dbReference type="ARBA" id="ARBA00006484"/>
    </source>
</evidence>
<gene>
    <name evidence="3" type="primary">fabG_3</name>
    <name evidence="3" type="ORF">SACC_20720</name>
</gene>
<evidence type="ECO:0000313" key="3">
    <source>
        <dbReference type="EMBL" id="BDB99055.1"/>
    </source>
</evidence>
<keyword evidence="2" id="KW-0560">Oxidoreductase</keyword>
<dbReference type="InterPro" id="IPR051122">
    <property type="entry name" value="SDR_DHRS6-like"/>
</dbReference>
<evidence type="ECO:0000313" key="4">
    <source>
        <dbReference type="Proteomes" id="UP001319921"/>
    </source>
</evidence>
<dbReference type="Gene3D" id="3.40.50.720">
    <property type="entry name" value="NAD(P)-binding Rossmann-like Domain"/>
    <property type="match status" value="1"/>
</dbReference>
<reference evidence="3 4" key="1">
    <citation type="journal article" date="2022" name="Microbiol. Resour. Announc.">
        <title>Complete Genome Sequence of the Hyperthermophilic and Acidophilic Archaeon Saccharolobus caldissimus Strain HS-3T.</title>
        <authorList>
            <person name="Sakai H.D."/>
            <person name="Kurosawa N."/>
        </authorList>
    </citation>
    <scope>NUCLEOTIDE SEQUENCE [LARGE SCALE GENOMIC DNA]</scope>
    <source>
        <strain evidence="3 4">JCM32116</strain>
    </source>
</reference>
<dbReference type="KEGG" id="scas:SACC_20720"/>
<keyword evidence="4" id="KW-1185">Reference proteome</keyword>
<dbReference type="InterPro" id="IPR036291">
    <property type="entry name" value="NAD(P)-bd_dom_sf"/>
</dbReference>
<protein>
    <submittedName>
        <fullName evidence="3">3-ketoacyl-ACP reductase</fullName>
    </submittedName>
</protein>
<dbReference type="PRINTS" id="PR00081">
    <property type="entry name" value="GDHRDH"/>
</dbReference>
<dbReference type="InterPro" id="IPR002347">
    <property type="entry name" value="SDR_fam"/>
</dbReference>
<dbReference type="AlphaFoldDB" id="A0AAQ4CTC4"/>
<sequence>MGRLENRKVAIIGVSEGLGYAVAYFALREGASVCINARSESKLRKIKDTLSKYGKIEYVVGDVSSLITAKEVINKCASSLNGIDDLVITVGGYIEDTIEDLKGLEEMIKNHIKIPLYVINSSLKYLNEGSSIVLVSSISGVDKASPNQLSYAIGKTGLAKAVEILASELIRKGIRINGIAPTFIDGNFEPERNWKVYRKLGDPKAPPEDFARVIVWLLTDESEWVNGVVIPVDGGARLRK</sequence>
<dbReference type="PANTHER" id="PTHR43477:SF1">
    <property type="entry name" value="DIHYDROANTICAPSIN 7-DEHYDROGENASE"/>
    <property type="match status" value="1"/>
</dbReference>
<dbReference type="GO" id="GO:0016491">
    <property type="term" value="F:oxidoreductase activity"/>
    <property type="evidence" value="ECO:0007669"/>
    <property type="project" value="UniProtKB-KW"/>
</dbReference>
<accession>A0AAQ4CTC4</accession>
<name>A0AAQ4CTC4_9CREN</name>
<evidence type="ECO:0000256" key="2">
    <source>
        <dbReference type="ARBA" id="ARBA00023002"/>
    </source>
</evidence>
<dbReference type="GeneID" id="68866802"/>
<dbReference type="Pfam" id="PF13561">
    <property type="entry name" value="adh_short_C2"/>
    <property type="match status" value="1"/>
</dbReference>
<comment type="similarity">
    <text evidence="1">Belongs to the short-chain dehydrogenases/reductases (SDR) family.</text>
</comment>
<dbReference type="NCBIfam" id="NF004453">
    <property type="entry name" value="PRK05786.1"/>
    <property type="match status" value="1"/>
</dbReference>
<dbReference type="CDD" id="cd05233">
    <property type="entry name" value="SDR_c"/>
    <property type="match status" value="1"/>
</dbReference>
<organism evidence="3 4">
    <name type="scientific">Saccharolobus caldissimus</name>
    <dbReference type="NCBI Taxonomy" id="1702097"/>
    <lineage>
        <taxon>Archaea</taxon>
        <taxon>Thermoproteota</taxon>
        <taxon>Thermoprotei</taxon>
        <taxon>Sulfolobales</taxon>
        <taxon>Sulfolobaceae</taxon>
        <taxon>Saccharolobus</taxon>
    </lineage>
</organism>